<comment type="caution">
    <text evidence="1">The sequence shown here is derived from an EMBL/GenBank/DDBJ whole genome shotgun (WGS) entry which is preliminary data.</text>
</comment>
<evidence type="ECO:0000313" key="1">
    <source>
        <dbReference type="EMBL" id="EYC11283.1"/>
    </source>
</evidence>
<sequence>MIKWFSDATNLLHYDKEAEFHGCGRSRKSITLPSADELLGATGNSTNFAAFREENKHKRKGIRMFTQETYLMERKKIYG</sequence>
<gene>
    <name evidence="1" type="primary">Acey_s0051.g2120</name>
    <name evidence="1" type="ORF">Y032_0051g2120</name>
</gene>
<dbReference type="AlphaFoldDB" id="A0A016U9J0"/>
<accession>A0A016U9J0</accession>
<dbReference type="Proteomes" id="UP000024635">
    <property type="component" value="Unassembled WGS sequence"/>
</dbReference>
<evidence type="ECO:0000313" key="2">
    <source>
        <dbReference type="Proteomes" id="UP000024635"/>
    </source>
</evidence>
<protein>
    <submittedName>
        <fullName evidence="1">Uncharacterized protein</fullName>
    </submittedName>
</protein>
<dbReference type="EMBL" id="JARK01001387">
    <property type="protein sequence ID" value="EYC11283.1"/>
    <property type="molecule type" value="Genomic_DNA"/>
</dbReference>
<keyword evidence="2" id="KW-1185">Reference proteome</keyword>
<name>A0A016U9J0_9BILA</name>
<reference evidence="2" key="1">
    <citation type="journal article" date="2015" name="Nat. Genet.">
        <title>The genome and transcriptome of the zoonotic hookworm Ancylostoma ceylanicum identify infection-specific gene families.</title>
        <authorList>
            <person name="Schwarz E.M."/>
            <person name="Hu Y."/>
            <person name="Antoshechkin I."/>
            <person name="Miller M.M."/>
            <person name="Sternberg P.W."/>
            <person name="Aroian R.V."/>
        </authorList>
    </citation>
    <scope>NUCLEOTIDE SEQUENCE</scope>
    <source>
        <strain evidence="2">HY135</strain>
    </source>
</reference>
<organism evidence="1 2">
    <name type="scientific">Ancylostoma ceylanicum</name>
    <dbReference type="NCBI Taxonomy" id="53326"/>
    <lineage>
        <taxon>Eukaryota</taxon>
        <taxon>Metazoa</taxon>
        <taxon>Ecdysozoa</taxon>
        <taxon>Nematoda</taxon>
        <taxon>Chromadorea</taxon>
        <taxon>Rhabditida</taxon>
        <taxon>Rhabditina</taxon>
        <taxon>Rhabditomorpha</taxon>
        <taxon>Strongyloidea</taxon>
        <taxon>Ancylostomatidae</taxon>
        <taxon>Ancylostomatinae</taxon>
        <taxon>Ancylostoma</taxon>
    </lineage>
</organism>
<proteinExistence type="predicted"/>